<name>A0ABW2MYE5_9ACTN</name>
<dbReference type="SUPFAM" id="SSF51120">
    <property type="entry name" value="beta-Roll"/>
    <property type="match status" value="2"/>
</dbReference>
<feature type="region of interest" description="Disordered" evidence="3">
    <location>
        <begin position="136"/>
        <end position="168"/>
    </location>
</feature>
<feature type="compositionally biased region" description="Basic and acidic residues" evidence="3">
    <location>
        <begin position="418"/>
        <end position="428"/>
    </location>
</feature>
<dbReference type="Proteomes" id="UP001596524">
    <property type="component" value="Unassembled WGS sequence"/>
</dbReference>
<feature type="signal peptide" evidence="4">
    <location>
        <begin position="1"/>
        <end position="26"/>
    </location>
</feature>
<keyword evidence="4" id="KW-0732">Signal</keyword>
<comment type="caution">
    <text evidence="5">The sequence shown here is derived from an EMBL/GenBank/DDBJ whole genome shotgun (WGS) entry which is preliminary data.</text>
</comment>
<feature type="chain" id="PRO_5045693256" evidence="4">
    <location>
        <begin position="27"/>
        <end position="491"/>
    </location>
</feature>
<organism evidence="5 6">
    <name type="scientific">Nocardioides astragali</name>
    <dbReference type="NCBI Taxonomy" id="1776736"/>
    <lineage>
        <taxon>Bacteria</taxon>
        <taxon>Bacillati</taxon>
        <taxon>Actinomycetota</taxon>
        <taxon>Actinomycetes</taxon>
        <taxon>Propionibacteriales</taxon>
        <taxon>Nocardioidaceae</taxon>
        <taxon>Nocardioides</taxon>
    </lineage>
</organism>
<dbReference type="PRINTS" id="PR00313">
    <property type="entry name" value="CABNDNGRPT"/>
</dbReference>
<dbReference type="EMBL" id="JBHTCH010000002">
    <property type="protein sequence ID" value="MFC7359244.1"/>
    <property type="molecule type" value="Genomic_DNA"/>
</dbReference>
<dbReference type="Gene3D" id="2.150.10.10">
    <property type="entry name" value="Serralysin-like metalloprotease, C-terminal"/>
    <property type="match status" value="2"/>
</dbReference>
<dbReference type="PROSITE" id="PS00330">
    <property type="entry name" value="HEMOLYSIN_CALCIUM"/>
    <property type="match status" value="1"/>
</dbReference>
<comment type="subcellular location">
    <subcellularLocation>
        <location evidence="1">Secreted</location>
    </subcellularLocation>
</comment>
<evidence type="ECO:0000256" key="4">
    <source>
        <dbReference type="SAM" id="SignalP"/>
    </source>
</evidence>
<feature type="region of interest" description="Disordered" evidence="3">
    <location>
        <begin position="403"/>
        <end position="454"/>
    </location>
</feature>
<keyword evidence="2" id="KW-0964">Secreted</keyword>
<gene>
    <name evidence="5" type="ORF">ACFQO6_03100</name>
</gene>
<dbReference type="PANTHER" id="PTHR38340:SF1">
    <property type="entry name" value="S-LAYER PROTEIN"/>
    <property type="match status" value="1"/>
</dbReference>
<accession>A0ABW2MYE5</accession>
<evidence type="ECO:0000256" key="3">
    <source>
        <dbReference type="SAM" id="MobiDB-lite"/>
    </source>
</evidence>
<dbReference type="PANTHER" id="PTHR38340">
    <property type="entry name" value="S-LAYER PROTEIN"/>
    <property type="match status" value="1"/>
</dbReference>
<keyword evidence="6" id="KW-1185">Reference proteome</keyword>
<dbReference type="InterPro" id="IPR011049">
    <property type="entry name" value="Serralysin-like_metalloprot_C"/>
</dbReference>
<dbReference type="InterPro" id="IPR001343">
    <property type="entry name" value="Hemolysn_Ca-bd"/>
</dbReference>
<evidence type="ECO:0000313" key="5">
    <source>
        <dbReference type="EMBL" id="MFC7359244.1"/>
    </source>
</evidence>
<proteinExistence type="predicted"/>
<evidence type="ECO:0000256" key="1">
    <source>
        <dbReference type="ARBA" id="ARBA00004613"/>
    </source>
</evidence>
<dbReference type="InterPro" id="IPR018511">
    <property type="entry name" value="Hemolysin-typ_Ca-bd_CS"/>
</dbReference>
<dbReference type="RefSeq" id="WP_255892721.1">
    <property type="nucleotide sequence ID" value="NZ_JAFMZM010000007.1"/>
</dbReference>
<dbReference type="Pfam" id="PF00353">
    <property type="entry name" value="HemolysinCabind"/>
    <property type="match status" value="3"/>
</dbReference>
<sequence length="491" mass="50013">MRRTTSLTAAPLLGLALLAPSTAATAAGETCRGETATIVGSGPAVTGTEGRDVIVSGKSTDISTLGGDDLVCLAPDRPNANLISVDAGAGNDVVDTTASPTGYYNNVALGTGADTFAGGRSADSVITGAGAAEGIDADRDDVRTGAGSDSVTTGAEGQPNRDVIDTGEGNDWVTLVTWRTAPDGLVTGGLGPDTLVTTSRPVEAEMSADMTTGILSGISAQPGIQDVSARFSSFEALDLQVEDEAVTYRGTPGNDHLEVHPQQGAIKLDIATAAGQDQIVVEPAAIAAGSRIDGGDGRNGLIAANETGSMTLDLEQGVMVIDGRSSTVAGLQDALLMAPEVTMVGNHRGNNLSFAGCVGNLRGHAGRDRLRNVYDGYFEFYIFDCQARTEMLGGPAADHLRGGQGADRLLGGSGTDEIEGRGGNDRIHGNAAGDTIDGGDGRDHIHGGGGPDVIDGHAAADTLIGGRGFDRVDGSKGRDRCVAEREQRCER</sequence>
<protein>
    <submittedName>
        <fullName evidence="5">Calcium-binding protein</fullName>
    </submittedName>
</protein>
<evidence type="ECO:0000313" key="6">
    <source>
        <dbReference type="Proteomes" id="UP001596524"/>
    </source>
</evidence>
<dbReference type="InterPro" id="IPR050557">
    <property type="entry name" value="RTX_toxin/Mannuronan_C5-epim"/>
</dbReference>
<reference evidence="6" key="1">
    <citation type="journal article" date="2019" name="Int. J. Syst. Evol. Microbiol.">
        <title>The Global Catalogue of Microorganisms (GCM) 10K type strain sequencing project: providing services to taxonomists for standard genome sequencing and annotation.</title>
        <authorList>
            <consortium name="The Broad Institute Genomics Platform"/>
            <consortium name="The Broad Institute Genome Sequencing Center for Infectious Disease"/>
            <person name="Wu L."/>
            <person name="Ma J."/>
        </authorList>
    </citation>
    <scope>NUCLEOTIDE SEQUENCE [LARGE SCALE GENOMIC DNA]</scope>
    <source>
        <strain evidence="6">FCH27</strain>
    </source>
</reference>
<evidence type="ECO:0000256" key="2">
    <source>
        <dbReference type="ARBA" id="ARBA00022525"/>
    </source>
</evidence>